<organism evidence="2 3">
    <name type="scientific">Kaistia hirudinis</name>
    <dbReference type="NCBI Taxonomy" id="1293440"/>
    <lineage>
        <taxon>Bacteria</taxon>
        <taxon>Pseudomonadati</taxon>
        <taxon>Pseudomonadota</taxon>
        <taxon>Alphaproteobacteria</taxon>
        <taxon>Hyphomicrobiales</taxon>
        <taxon>Kaistiaceae</taxon>
        <taxon>Kaistia</taxon>
    </lineage>
</organism>
<dbReference type="EMBL" id="JACIDS010000004">
    <property type="protein sequence ID" value="MBB3932146.1"/>
    <property type="molecule type" value="Genomic_DNA"/>
</dbReference>
<dbReference type="AlphaFoldDB" id="A0A840AUY3"/>
<name>A0A840AUY3_9HYPH</name>
<evidence type="ECO:0000313" key="2">
    <source>
        <dbReference type="EMBL" id="MBB3932146.1"/>
    </source>
</evidence>
<reference evidence="2 3" key="1">
    <citation type="submission" date="2020-08" db="EMBL/GenBank/DDBJ databases">
        <title>Genomic Encyclopedia of Type Strains, Phase IV (KMG-IV): sequencing the most valuable type-strain genomes for metagenomic binning, comparative biology and taxonomic classification.</title>
        <authorList>
            <person name="Goeker M."/>
        </authorList>
    </citation>
    <scope>NUCLEOTIDE SEQUENCE [LARGE SCALE GENOMIC DNA]</scope>
    <source>
        <strain evidence="2 3">DSM 25966</strain>
    </source>
</reference>
<proteinExistence type="predicted"/>
<keyword evidence="1" id="KW-0472">Membrane</keyword>
<sequence>MAAGLIAFAVIRVFSREIAAIAAGDVFFVAYLGSMIFMASRSTLAKLRNRARNEDEGIIVIVGLTVVAIGFSFSSMFSLLGKDANPSTLHMMLAIASIPLGWAVLHMLFAYHYARLYYAPSGKTGGKPSDAGGLEFLDTPEPGILEFMYFSFVIGSTAQTADVNLRSTGFRRVVLFHGIASFVFNTVLLALAVNVAATLVQ</sequence>
<comment type="caution">
    <text evidence="2">The sequence shown here is derived from an EMBL/GenBank/DDBJ whole genome shotgun (WGS) entry which is preliminary data.</text>
</comment>
<feature type="transmembrane region" description="Helical" evidence="1">
    <location>
        <begin position="174"/>
        <end position="197"/>
    </location>
</feature>
<keyword evidence="1" id="KW-1133">Transmembrane helix</keyword>
<dbReference type="Pfam" id="PF07077">
    <property type="entry name" value="DUF1345"/>
    <property type="match status" value="1"/>
</dbReference>
<evidence type="ECO:0000313" key="3">
    <source>
        <dbReference type="Proteomes" id="UP000553963"/>
    </source>
</evidence>
<evidence type="ECO:0000256" key="1">
    <source>
        <dbReference type="SAM" id="Phobius"/>
    </source>
</evidence>
<feature type="transmembrane region" description="Helical" evidence="1">
    <location>
        <begin position="18"/>
        <end position="37"/>
    </location>
</feature>
<feature type="transmembrane region" description="Helical" evidence="1">
    <location>
        <begin position="58"/>
        <end position="80"/>
    </location>
</feature>
<dbReference type="InterPro" id="IPR009781">
    <property type="entry name" value="DUF1345"/>
</dbReference>
<protein>
    <submittedName>
        <fullName evidence="2">Putative membrane protein</fullName>
    </submittedName>
</protein>
<gene>
    <name evidence="2" type="ORF">GGR25_003204</name>
</gene>
<accession>A0A840AUY3</accession>
<dbReference type="Proteomes" id="UP000553963">
    <property type="component" value="Unassembled WGS sequence"/>
</dbReference>
<dbReference type="RefSeq" id="WP_183399807.1">
    <property type="nucleotide sequence ID" value="NZ_JACIDS010000004.1"/>
</dbReference>
<keyword evidence="1" id="KW-0812">Transmembrane</keyword>
<feature type="transmembrane region" description="Helical" evidence="1">
    <location>
        <begin position="92"/>
        <end position="114"/>
    </location>
</feature>
<keyword evidence="3" id="KW-1185">Reference proteome</keyword>